<proteinExistence type="predicted"/>
<organism evidence="1 2">
    <name type="scientific">Coccomyxa viridis</name>
    <dbReference type="NCBI Taxonomy" id="1274662"/>
    <lineage>
        <taxon>Eukaryota</taxon>
        <taxon>Viridiplantae</taxon>
        <taxon>Chlorophyta</taxon>
        <taxon>core chlorophytes</taxon>
        <taxon>Trebouxiophyceae</taxon>
        <taxon>Trebouxiophyceae incertae sedis</taxon>
        <taxon>Coccomyxaceae</taxon>
        <taxon>Coccomyxa</taxon>
    </lineage>
</organism>
<dbReference type="PANTHER" id="PTHR43975">
    <property type="entry name" value="ZGC:101858"/>
    <property type="match status" value="1"/>
</dbReference>
<gene>
    <name evidence="1" type="ORF">CVIRNUC_009685</name>
</gene>
<dbReference type="CDD" id="cd05233">
    <property type="entry name" value="SDR_c"/>
    <property type="match status" value="1"/>
</dbReference>
<dbReference type="SUPFAM" id="SSF51735">
    <property type="entry name" value="NAD(P)-binding Rossmann-fold domains"/>
    <property type="match status" value="1"/>
</dbReference>
<protein>
    <submittedName>
        <fullName evidence="1">Uncharacterized protein</fullName>
    </submittedName>
</protein>
<reference evidence="1 2" key="1">
    <citation type="submission" date="2023-10" db="EMBL/GenBank/DDBJ databases">
        <authorList>
            <person name="Maclean D."/>
            <person name="Macfadyen A."/>
        </authorList>
    </citation>
    <scope>NUCLEOTIDE SEQUENCE [LARGE SCALE GENOMIC DNA]</scope>
</reference>
<dbReference type="PRINTS" id="PR00080">
    <property type="entry name" value="SDRFAMILY"/>
</dbReference>
<dbReference type="Proteomes" id="UP001314263">
    <property type="component" value="Unassembled WGS sequence"/>
</dbReference>
<sequence length="276" mass="29268">MSRFRGSADSTYKSLAGKRVLITGGSAGIGKATAIAFSDNGAIVTITGRRQERLDAVTSQLKKGFSVVADLLNVSDCKRTVEEAVKMMGGLDILVNCGGVWTDAITSDHLGAKGFGDAFTMHVVTPAQLIEEAMPHLSANKNGAVVNLSSLSAIQVNPDGAAYNIAKAAQDHLTKTLSRKYTSKGVRINSVNPGFVDTEIFDVLVKDTGRTKQELHDWAKTENELKEICTPEEIAGPILFLASDAASFISGVHIPVCAASQVQLEIDDPSVFFAGK</sequence>
<evidence type="ECO:0000313" key="1">
    <source>
        <dbReference type="EMBL" id="CAK0786472.1"/>
    </source>
</evidence>
<dbReference type="AlphaFoldDB" id="A0AAV1IIH7"/>
<accession>A0AAV1IIH7</accession>
<dbReference type="PANTHER" id="PTHR43975:SF2">
    <property type="entry name" value="EG:BACR7A4.14 PROTEIN-RELATED"/>
    <property type="match status" value="1"/>
</dbReference>
<keyword evidence="2" id="KW-1185">Reference proteome</keyword>
<comment type="caution">
    <text evidence="1">The sequence shown here is derived from an EMBL/GenBank/DDBJ whole genome shotgun (WGS) entry which is preliminary data.</text>
</comment>
<dbReference type="Gene3D" id="3.40.50.720">
    <property type="entry name" value="NAD(P)-binding Rossmann-like Domain"/>
    <property type="match status" value="1"/>
</dbReference>
<dbReference type="Pfam" id="PF13561">
    <property type="entry name" value="adh_short_C2"/>
    <property type="match status" value="1"/>
</dbReference>
<dbReference type="InterPro" id="IPR036291">
    <property type="entry name" value="NAD(P)-bd_dom_sf"/>
</dbReference>
<dbReference type="EMBL" id="CAUYUE010000014">
    <property type="protein sequence ID" value="CAK0786472.1"/>
    <property type="molecule type" value="Genomic_DNA"/>
</dbReference>
<dbReference type="FunFam" id="3.40.50.720:FF:000084">
    <property type="entry name" value="Short-chain dehydrogenase reductase"/>
    <property type="match status" value="1"/>
</dbReference>
<name>A0AAV1IIH7_9CHLO</name>
<evidence type="ECO:0000313" key="2">
    <source>
        <dbReference type="Proteomes" id="UP001314263"/>
    </source>
</evidence>
<dbReference type="PRINTS" id="PR00081">
    <property type="entry name" value="GDHRDH"/>
</dbReference>
<dbReference type="InterPro" id="IPR002347">
    <property type="entry name" value="SDR_fam"/>
</dbReference>